<evidence type="ECO:0000256" key="1">
    <source>
        <dbReference type="ARBA" id="ARBA00004651"/>
    </source>
</evidence>
<dbReference type="Pfam" id="PF00029">
    <property type="entry name" value="Connexin"/>
    <property type="match status" value="1"/>
</dbReference>
<feature type="region of interest" description="Disordered" evidence="6">
    <location>
        <begin position="249"/>
        <end position="270"/>
    </location>
</feature>
<dbReference type="OMA" id="GCKAACY"/>
<evidence type="ECO:0000259" key="8">
    <source>
        <dbReference type="SMART" id="SM00037"/>
    </source>
</evidence>
<keyword evidence="11" id="KW-1185">Reference proteome</keyword>
<protein>
    <submittedName>
        <fullName evidence="10">Gap junction protein, gamma 3</fullName>
    </submittedName>
</protein>
<evidence type="ECO:0000313" key="10">
    <source>
        <dbReference type="Ensembl" id="ENSNGAP00000003855.1"/>
    </source>
</evidence>
<dbReference type="InterPro" id="IPR038359">
    <property type="entry name" value="Connexin_N_sf"/>
</dbReference>
<feature type="transmembrane region" description="Helical" evidence="7">
    <location>
        <begin position="87"/>
        <end position="111"/>
    </location>
</feature>
<accession>A0A8C6QLH8</accession>
<evidence type="ECO:0000256" key="6">
    <source>
        <dbReference type="SAM" id="MobiDB-lite"/>
    </source>
</evidence>
<dbReference type="Ensembl" id="ENSNGAT00000005868.1">
    <property type="protein sequence ID" value="ENSNGAP00000003855.1"/>
    <property type="gene ID" value="ENSNGAG00000004707.1"/>
</dbReference>
<evidence type="ECO:0000256" key="5">
    <source>
        <dbReference type="ARBA" id="ARBA00023136"/>
    </source>
</evidence>
<dbReference type="Proteomes" id="UP000694381">
    <property type="component" value="Unassembled WGS sequence"/>
</dbReference>
<keyword evidence="2" id="KW-1003">Cell membrane</keyword>
<evidence type="ECO:0000313" key="11">
    <source>
        <dbReference type="Proteomes" id="UP000694381"/>
    </source>
</evidence>
<keyword evidence="4 7" id="KW-1133">Transmembrane helix</keyword>
<evidence type="ECO:0000256" key="2">
    <source>
        <dbReference type="ARBA" id="ARBA00022475"/>
    </source>
</evidence>
<dbReference type="Gene3D" id="1.20.1440.80">
    <property type="entry name" value="Gap junction channel protein cysteine-rich domain"/>
    <property type="match status" value="1"/>
</dbReference>
<dbReference type="InterPro" id="IPR000500">
    <property type="entry name" value="Connexin"/>
</dbReference>
<keyword evidence="3 7" id="KW-0812">Transmembrane</keyword>
<dbReference type="SMART" id="SM01089">
    <property type="entry name" value="Connexin_CCC"/>
    <property type="match status" value="1"/>
</dbReference>
<dbReference type="InterPro" id="IPR019570">
    <property type="entry name" value="Connexin_CCC"/>
</dbReference>
<dbReference type="PRINTS" id="PR00206">
    <property type="entry name" value="CONNEXIN"/>
</dbReference>
<dbReference type="GO" id="GO:0005243">
    <property type="term" value="F:gap junction channel activity"/>
    <property type="evidence" value="ECO:0007669"/>
    <property type="project" value="TreeGrafter"/>
</dbReference>
<evidence type="ECO:0000256" key="4">
    <source>
        <dbReference type="ARBA" id="ARBA00022989"/>
    </source>
</evidence>
<dbReference type="AlphaFoldDB" id="A0A8C6QLH8"/>
<dbReference type="PANTHER" id="PTHR11984:SF56">
    <property type="entry name" value="GAP JUNCTION GAMMA-3 PROTEIN"/>
    <property type="match status" value="1"/>
</dbReference>
<dbReference type="GO" id="GO:0007605">
    <property type="term" value="P:sensory perception of sound"/>
    <property type="evidence" value="ECO:0007669"/>
    <property type="project" value="Ensembl"/>
</dbReference>
<gene>
    <name evidence="10" type="primary">Gjc3</name>
</gene>
<keyword evidence="5 7" id="KW-0472">Membrane</keyword>
<dbReference type="SMART" id="SM00037">
    <property type="entry name" value="CNX"/>
    <property type="match status" value="1"/>
</dbReference>
<comment type="subcellular location">
    <subcellularLocation>
        <location evidence="1">Cell membrane</location>
        <topology evidence="1">Multi-pass membrane protein</topology>
    </subcellularLocation>
</comment>
<dbReference type="GeneTree" id="ENSGT01150000286980"/>
<feature type="transmembrane region" description="Helical" evidence="7">
    <location>
        <begin position="202"/>
        <end position="227"/>
    </location>
</feature>
<dbReference type="GO" id="GO:0007267">
    <property type="term" value="P:cell-cell signaling"/>
    <property type="evidence" value="ECO:0007669"/>
    <property type="project" value="TreeGrafter"/>
</dbReference>
<dbReference type="GO" id="GO:0042552">
    <property type="term" value="P:myelination"/>
    <property type="evidence" value="ECO:0007669"/>
    <property type="project" value="Ensembl"/>
</dbReference>
<evidence type="ECO:0000259" key="9">
    <source>
        <dbReference type="SMART" id="SM01089"/>
    </source>
</evidence>
<name>A0A8C6QLH8_NANGA</name>
<proteinExistence type="predicted"/>
<sequence length="270" mass="30425">VLLLELPGECRMCGKFLRQLLAEESQHSTPVGRLLLPVLLGFRFLFLASSGPGVFNNDESEFICHLGQPGCKAACYNAFHPLSPLRFWAFQVILVAVPSVIYGGFILYHVIGYWEKSGKVKKEQETLNFKGDGSRDASGVGSLNLLWAYVAHLGARLVLEGASLGAQYHLFGFKMHGSFVCREDPCISSTTCFQSQASEKTIFLNTMFGISAICLLFTFLELVFLGLRTLWRMYKHRFHFSKYFRTSKSTTRHKDPTDDLSVVETKEPFR</sequence>
<dbReference type="PANTHER" id="PTHR11984">
    <property type="entry name" value="CONNEXIN"/>
    <property type="match status" value="1"/>
</dbReference>
<dbReference type="GO" id="GO:0043209">
    <property type="term" value="C:myelin sheath"/>
    <property type="evidence" value="ECO:0007669"/>
    <property type="project" value="Ensembl"/>
</dbReference>
<evidence type="ECO:0000256" key="7">
    <source>
        <dbReference type="SAM" id="Phobius"/>
    </source>
</evidence>
<evidence type="ECO:0000256" key="3">
    <source>
        <dbReference type="ARBA" id="ARBA00022692"/>
    </source>
</evidence>
<organism evidence="10 11">
    <name type="scientific">Nannospalax galili</name>
    <name type="common">Northern Israeli blind subterranean mole rat</name>
    <name type="synonym">Spalax galili</name>
    <dbReference type="NCBI Taxonomy" id="1026970"/>
    <lineage>
        <taxon>Eukaryota</taxon>
        <taxon>Metazoa</taxon>
        <taxon>Chordata</taxon>
        <taxon>Craniata</taxon>
        <taxon>Vertebrata</taxon>
        <taxon>Euteleostomi</taxon>
        <taxon>Mammalia</taxon>
        <taxon>Eutheria</taxon>
        <taxon>Euarchontoglires</taxon>
        <taxon>Glires</taxon>
        <taxon>Rodentia</taxon>
        <taxon>Myomorpha</taxon>
        <taxon>Muroidea</taxon>
        <taxon>Spalacidae</taxon>
        <taxon>Spalacinae</taxon>
        <taxon>Nannospalax</taxon>
    </lineage>
</organism>
<dbReference type="InterPro" id="IPR013092">
    <property type="entry name" value="Connexin_N"/>
</dbReference>
<dbReference type="GO" id="GO:0005922">
    <property type="term" value="C:connexin complex"/>
    <property type="evidence" value="ECO:0007669"/>
    <property type="project" value="InterPro"/>
</dbReference>
<feature type="domain" description="Connexin cysteine-rich" evidence="9">
    <location>
        <begin position="159"/>
        <end position="225"/>
    </location>
</feature>
<reference evidence="10" key="2">
    <citation type="submission" date="2025-09" db="UniProtKB">
        <authorList>
            <consortium name="Ensembl"/>
        </authorList>
    </citation>
    <scope>IDENTIFICATION</scope>
</reference>
<reference evidence="10" key="1">
    <citation type="submission" date="2025-08" db="UniProtKB">
        <authorList>
            <consortium name="Ensembl"/>
        </authorList>
    </citation>
    <scope>IDENTIFICATION</scope>
</reference>
<feature type="domain" description="Connexin N-terminal" evidence="8">
    <location>
        <begin position="53"/>
        <end position="86"/>
    </location>
</feature>
<dbReference type="GO" id="GO:0042802">
    <property type="term" value="F:identical protein binding"/>
    <property type="evidence" value="ECO:0007669"/>
    <property type="project" value="Ensembl"/>
</dbReference>